<dbReference type="EnsemblMetazoa" id="G12004.2">
    <property type="protein sequence ID" value="G12004.2:cds"/>
    <property type="gene ID" value="G12004"/>
</dbReference>
<dbReference type="InterPro" id="IPR036383">
    <property type="entry name" value="TSP1_rpt_sf"/>
</dbReference>
<dbReference type="PANTHER" id="PTHR16311">
    <property type="entry name" value="THROMBOSPONDIN TYPE I DOMAIN-CONTAINING 1"/>
    <property type="match status" value="1"/>
</dbReference>
<name>A0A8W8I125_MAGGI</name>
<dbReference type="GO" id="GO:0071944">
    <property type="term" value="C:cell periphery"/>
    <property type="evidence" value="ECO:0007669"/>
    <property type="project" value="TreeGrafter"/>
</dbReference>
<proteinExistence type="predicted"/>
<sequence>MGPCGPGEEQYFTGNYPAAGYCRPSSGSSGSSSCSCSCLGTSGTFHGDWTPCSVSCGHGIQSRRGIRFDSCGSSHNLNPETRPCNQQPCPVNGVWSAWGQFTPCGKSCGGGIQVRFRSCDHPSPSNGGLSCIGDSLQTASCNSQQCQVNGGWGTWGQFTPCGKSCGGGIQVRFRSCDHPPPSNGGLPCYGNSLQTASCNNKVCPQQVTLTNPISIETTTRPPSVNHRSYLIKKLKRGSLNK</sequence>
<dbReference type="InterPro" id="IPR038877">
    <property type="entry name" value="THSD1"/>
</dbReference>
<dbReference type="Proteomes" id="UP000005408">
    <property type="component" value="Unassembled WGS sequence"/>
</dbReference>
<evidence type="ECO:0000256" key="1">
    <source>
        <dbReference type="ARBA" id="ARBA00023157"/>
    </source>
</evidence>
<reference evidence="2" key="1">
    <citation type="submission" date="2022-08" db="UniProtKB">
        <authorList>
            <consortium name="EnsemblMetazoa"/>
        </authorList>
    </citation>
    <scope>IDENTIFICATION</scope>
    <source>
        <strain evidence="2">05x7-T-G4-1.051#20</strain>
    </source>
</reference>
<dbReference type="PROSITE" id="PS50092">
    <property type="entry name" value="TSP1"/>
    <property type="match status" value="3"/>
</dbReference>
<dbReference type="AlphaFoldDB" id="A0A8W8I125"/>
<evidence type="ECO:0008006" key="4">
    <source>
        <dbReference type="Google" id="ProtNLM"/>
    </source>
</evidence>
<keyword evidence="3" id="KW-1185">Reference proteome</keyword>
<accession>A0A8W8I125</accession>
<dbReference type="InterPro" id="IPR000884">
    <property type="entry name" value="TSP1_rpt"/>
</dbReference>
<dbReference type="SMART" id="SM00209">
    <property type="entry name" value="TSP1"/>
    <property type="match status" value="3"/>
</dbReference>
<dbReference type="SUPFAM" id="SSF82895">
    <property type="entry name" value="TSP-1 type 1 repeat"/>
    <property type="match status" value="3"/>
</dbReference>
<evidence type="ECO:0000313" key="3">
    <source>
        <dbReference type="Proteomes" id="UP000005408"/>
    </source>
</evidence>
<evidence type="ECO:0000313" key="2">
    <source>
        <dbReference type="EnsemblMetazoa" id="G12004.2:cds"/>
    </source>
</evidence>
<dbReference type="PANTHER" id="PTHR16311:SF3">
    <property type="entry name" value="THROMBOSPONDIN TYPE-1 DOMAIN-CONTAINING PROTEIN 1"/>
    <property type="match status" value="1"/>
</dbReference>
<protein>
    <recommendedName>
        <fullName evidence="4">Hemicentin-1</fullName>
    </recommendedName>
</protein>
<keyword evidence="1" id="KW-1015">Disulfide bond</keyword>
<dbReference type="Pfam" id="PF00090">
    <property type="entry name" value="TSP_1"/>
    <property type="match status" value="3"/>
</dbReference>
<dbReference type="Gene3D" id="2.20.100.10">
    <property type="entry name" value="Thrombospondin type-1 (TSP1) repeat"/>
    <property type="match status" value="3"/>
</dbReference>
<dbReference type="FunFam" id="2.20.100.10:FF:000001">
    <property type="entry name" value="semaphorin-5A isoform X1"/>
    <property type="match status" value="2"/>
</dbReference>
<organism evidence="2 3">
    <name type="scientific">Magallana gigas</name>
    <name type="common">Pacific oyster</name>
    <name type="synonym">Crassostrea gigas</name>
    <dbReference type="NCBI Taxonomy" id="29159"/>
    <lineage>
        <taxon>Eukaryota</taxon>
        <taxon>Metazoa</taxon>
        <taxon>Spiralia</taxon>
        <taxon>Lophotrochozoa</taxon>
        <taxon>Mollusca</taxon>
        <taxon>Bivalvia</taxon>
        <taxon>Autobranchia</taxon>
        <taxon>Pteriomorphia</taxon>
        <taxon>Ostreida</taxon>
        <taxon>Ostreoidea</taxon>
        <taxon>Ostreidae</taxon>
        <taxon>Magallana</taxon>
    </lineage>
</organism>